<dbReference type="PANTHER" id="PTHR40980:SF4">
    <property type="entry name" value="TONB-DEPENDENT RECEPTOR-LIKE BETA-BARREL DOMAIN-CONTAINING PROTEIN"/>
    <property type="match status" value="1"/>
</dbReference>
<dbReference type="EMBL" id="VYQF01000010">
    <property type="protein sequence ID" value="KAA9035939.1"/>
    <property type="molecule type" value="Genomic_DNA"/>
</dbReference>
<evidence type="ECO:0000313" key="7">
    <source>
        <dbReference type="Proteomes" id="UP000326903"/>
    </source>
</evidence>
<comment type="subcellular location">
    <subcellularLocation>
        <location evidence="1">Cell outer membrane</location>
    </subcellularLocation>
</comment>
<name>A0A5J5IC67_9BACT</name>
<organism evidence="6 7">
    <name type="scientific">Ginsengibacter hankyongi</name>
    <dbReference type="NCBI Taxonomy" id="2607284"/>
    <lineage>
        <taxon>Bacteria</taxon>
        <taxon>Pseudomonadati</taxon>
        <taxon>Bacteroidota</taxon>
        <taxon>Chitinophagia</taxon>
        <taxon>Chitinophagales</taxon>
        <taxon>Chitinophagaceae</taxon>
        <taxon>Ginsengibacter</taxon>
    </lineage>
</organism>
<dbReference type="Pfam" id="PF14905">
    <property type="entry name" value="OMP_b-brl_3"/>
    <property type="match status" value="1"/>
</dbReference>
<keyword evidence="7" id="KW-1185">Reference proteome</keyword>
<dbReference type="GO" id="GO:0009279">
    <property type="term" value="C:cell outer membrane"/>
    <property type="evidence" value="ECO:0007669"/>
    <property type="project" value="UniProtKB-SubCell"/>
</dbReference>
<sequence>MSAKLNMESGVKTTLSMFNNNVAVERFLLNNWITDSAFSAKYALRESILAAYTSFTYEVTSKTNMKLGLRYEYTNSNLGSELQKNIVDKHYGKLFPSFFLVHNINDNNAWNISYSRRITRPTFNDMAPFVFFSDPYTFFSGNPGLQPAVTDAASVAYTHKKVIFSVSYSYEANTITDFSPKVDPVTNIETLAAENQKSNVVWAASLSVPVTVSTWWTMQYNLAGNSQLLRGSISGSPVTLKQDYLQLTTQQSFNLPKDYSVEVSGFYTTKTTFGIYTVPAFGSLDAGVQKKLAKLKSSLRFNASNILNTLTFKPYINFPEQNLVASGKLIFSNPSFTLTYTHNFGNSKVRGTRDRSTGAEEEKGRVQ</sequence>
<evidence type="ECO:0000256" key="3">
    <source>
        <dbReference type="ARBA" id="ARBA00023237"/>
    </source>
</evidence>
<feature type="domain" description="Outer membrane protein beta-barrel" evidence="5">
    <location>
        <begin position="3"/>
        <end position="339"/>
    </location>
</feature>
<comment type="caution">
    <text evidence="6">The sequence shown here is derived from an EMBL/GenBank/DDBJ whole genome shotgun (WGS) entry which is preliminary data.</text>
</comment>
<proteinExistence type="predicted"/>
<evidence type="ECO:0000256" key="2">
    <source>
        <dbReference type="ARBA" id="ARBA00023136"/>
    </source>
</evidence>
<gene>
    <name evidence="6" type="ORF">FW778_20540</name>
</gene>
<dbReference type="RefSeq" id="WP_150416766.1">
    <property type="nucleotide sequence ID" value="NZ_VYQF01000010.1"/>
</dbReference>
<dbReference type="Proteomes" id="UP000326903">
    <property type="component" value="Unassembled WGS sequence"/>
</dbReference>
<dbReference type="InterPro" id="IPR041700">
    <property type="entry name" value="OMP_b-brl_3"/>
</dbReference>
<evidence type="ECO:0000313" key="6">
    <source>
        <dbReference type="EMBL" id="KAA9035939.1"/>
    </source>
</evidence>
<dbReference type="PANTHER" id="PTHR40980">
    <property type="entry name" value="PLUG DOMAIN-CONTAINING PROTEIN"/>
    <property type="match status" value="1"/>
</dbReference>
<keyword evidence="6" id="KW-0675">Receptor</keyword>
<feature type="region of interest" description="Disordered" evidence="4">
    <location>
        <begin position="347"/>
        <end position="367"/>
    </location>
</feature>
<evidence type="ECO:0000259" key="5">
    <source>
        <dbReference type="Pfam" id="PF14905"/>
    </source>
</evidence>
<dbReference type="InterPro" id="IPR036942">
    <property type="entry name" value="Beta-barrel_TonB_sf"/>
</dbReference>
<accession>A0A5J5IC67</accession>
<dbReference type="SUPFAM" id="SSF56935">
    <property type="entry name" value="Porins"/>
    <property type="match status" value="1"/>
</dbReference>
<keyword evidence="2" id="KW-0472">Membrane</keyword>
<evidence type="ECO:0000256" key="4">
    <source>
        <dbReference type="SAM" id="MobiDB-lite"/>
    </source>
</evidence>
<evidence type="ECO:0000256" key="1">
    <source>
        <dbReference type="ARBA" id="ARBA00004442"/>
    </source>
</evidence>
<reference evidence="6 7" key="1">
    <citation type="submission" date="2019-09" db="EMBL/GenBank/DDBJ databases">
        <title>Draft genome sequence of Ginsengibacter sp. BR5-29.</title>
        <authorList>
            <person name="Im W.-T."/>
        </authorList>
    </citation>
    <scope>NUCLEOTIDE SEQUENCE [LARGE SCALE GENOMIC DNA]</scope>
    <source>
        <strain evidence="6 7">BR5-29</strain>
    </source>
</reference>
<dbReference type="AlphaFoldDB" id="A0A5J5IC67"/>
<protein>
    <submittedName>
        <fullName evidence="6">TonB-dependent receptor</fullName>
    </submittedName>
</protein>
<feature type="compositionally biased region" description="Basic and acidic residues" evidence="4">
    <location>
        <begin position="351"/>
        <end position="367"/>
    </location>
</feature>
<keyword evidence="3" id="KW-0998">Cell outer membrane</keyword>
<dbReference type="Gene3D" id="2.40.170.20">
    <property type="entry name" value="TonB-dependent receptor, beta-barrel domain"/>
    <property type="match status" value="1"/>
</dbReference>